<protein>
    <submittedName>
        <fullName evidence="1">Uncharacterized protein</fullName>
    </submittedName>
</protein>
<gene>
    <name evidence="1" type="ORF">NMOB1V02_LOCUS10847</name>
</gene>
<dbReference type="Gene3D" id="3.40.50.720">
    <property type="entry name" value="NAD(P)-binding Rossmann-like Domain"/>
    <property type="match status" value="1"/>
</dbReference>
<dbReference type="EMBL" id="OA887089">
    <property type="protein sequence ID" value="CAD7283231.1"/>
    <property type="molecule type" value="Genomic_DNA"/>
</dbReference>
<dbReference type="AlphaFoldDB" id="A0A7R9C099"/>
<sequence>MSEKGGRKKSSRWENWKASSPIKVVIIGAGQRGSAYATYGMDFPEKMKVVGVAEPRRTMRSDFQKAFSLPDDKFVSRNYVHKPEMRENIRRIGFFGNRAQDVRRSS</sequence>
<dbReference type="EMBL" id="CAJPEX010005052">
    <property type="protein sequence ID" value="CAG0923383.1"/>
    <property type="molecule type" value="Genomic_DNA"/>
</dbReference>
<accession>A0A7R9C099</accession>
<proteinExistence type="predicted"/>
<keyword evidence="2" id="KW-1185">Reference proteome</keyword>
<organism evidence="1">
    <name type="scientific">Notodromas monacha</name>
    <dbReference type="NCBI Taxonomy" id="399045"/>
    <lineage>
        <taxon>Eukaryota</taxon>
        <taxon>Metazoa</taxon>
        <taxon>Ecdysozoa</taxon>
        <taxon>Arthropoda</taxon>
        <taxon>Crustacea</taxon>
        <taxon>Oligostraca</taxon>
        <taxon>Ostracoda</taxon>
        <taxon>Podocopa</taxon>
        <taxon>Podocopida</taxon>
        <taxon>Cypridocopina</taxon>
        <taxon>Cypridoidea</taxon>
        <taxon>Cyprididae</taxon>
        <taxon>Notodromas</taxon>
    </lineage>
</organism>
<evidence type="ECO:0000313" key="1">
    <source>
        <dbReference type="EMBL" id="CAD7283231.1"/>
    </source>
</evidence>
<reference evidence="1" key="1">
    <citation type="submission" date="2020-11" db="EMBL/GenBank/DDBJ databases">
        <authorList>
            <person name="Tran Van P."/>
        </authorList>
    </citation>
    <scope>NUCLEOTIDE SEQUENCE</scope>
</reference>
<name>A0A7R9C099_9CRUS</name>
<dbReference type="Proteomes" id="UP000678499">
    <property type="component" value="Unassembled WGS sequence"/>
</dbReference>
<evidence type="ECO:0000313" key="2">
    <source>
        <dbReference type="Proteomes" id="UP000678499"/>
    </source>
</evidence>